<keyword evidence="2" id="KW-1185">Reference proteome</keyword>
<name>A0A4Q1BP28_TREME</name>
<accession>A0A4Q1BP28</accession>
<reference evidence="1 2" key="1">
    <citation type="submission" date="2016-06" db="EMBL/GenBank/DDBJ databases">
        <title>Evolution of pathogenesis and genome organization in the Tremellales.</title>
        <authorList>
            <person name="Cuomo C."/>
            <person name="Litvintseva A."/>
            <person name="Heitman J."/>
            <person name="Chen Y."/>
            <person name="Sun S."/>
            <person name="Springer D."/>
            <person name="Dromer F."/>
            <person name="Young S."/>
            <person name="Zeng Q."/>
            <person name="Chapman S."/>
            <person name="Gujja S."/>
            <person name="Saif S."/>
            <person name="Birren B."/>
        </authorList>
    </citation>
    <scope>NUCLEOTIDE SEQUENCE [LARGE SCALE GENOMIC DNA]</scope>
    <source>
        <strain evidence="1 2">ATCC 28783</strain>
    </source>
</reference>
<sequence>MKSLLLVLQQVDEQTKRGLFIDKTSNTIFDGSESRKQIEDCFSAYVSQDTEQGLHDAVAHTLGL</sequence>
<dbReference type="VEuPathDB" id="FungiDB:TREMEDRAFT_26069"/>
<dbReference type="InParanoid" id="A0A4Q1BP28"/>
<dbReference type="EMBL" id="SDIL01000028">
    <property type="protein sequence ID" value="RXK39645.1"/>
    <property type="molecule type" value="Genomic_DNA"/>
</dbReference>
<evidence type="ECO:0000313" key="1">
    <source>
        <dbReference type="EMBL" id="RXK39645.1"/>
    </source>
</evidence>
<organism evidence="1 2">
    <name type="scientific">Tremella mesenterica</name>
    <name type="common">Jelly fungus</name>
    <dbReference type="NCBI Taxonomy" id="5217"/>
    <lineage>
        <taxon>Eukaryota</taxon>
        <taxon>Fungi</taxon>
        <taxon>Dikarya</taxon>
        <taxon>Basidiomycota</taxon>
        <taxon>Agaricomycotina</taxon>
        <taxon>Tremellomycetes</taxon>
        <taxon>Tremellales</taxon>
        <taxon>Tremellaceae</taxon>
        <taxon>Tremella</taxon>
    </lineage>
</organism>
<comment type="caution">
    <text evidence="1">The sequence shown here is derived from an EMBL/GenBank/DDBJ whole genome shotgun (WGS) entry which is preliminary data.</text>
</comment>
<dbReference type="AlphaFoldDB" id="A0A4Q1BP28"/>
<dbReference type="Proteomes" id="UP000289152">
    <property type="component" value="Unassembled WGS sequence"/>
</dbReference>
<protein>
    <submittedName>
        <fullName evidence="1">Uncharacterized protein</fullName>
    </submittedName>
</protein>
<gene>
    <name evidence="1" type="ORF">M231_02999</name>
</gene>
<evidence type="ECO:0000313" key="2">
    <source>
        <dbReference type="Proteomes" id="UP000289152"/>
    </source>
</evidence>
<proteinExistence type="predicted"/>